<dbReference type="RefSeq" id="WP_136730720.1">
    <property type="nucleotide sequence ID" value="NZ_SUMC01000156.1"/>
</dbReference>
<dbReference type="Proteomes" id="UP000305778">
    <property type="component" value="Unassembled WGS sequence"/>
</dbReference>
<comment type="caution">
    <text evidence="1">The sequence shown here is derived from an EMBL/GenBank/DDBJ whole genome shotgun (WGS) entry which is preliminary data.</text>
</comment>
<sequence>MSDIVIPPELVDAQRRAEEAFRAVGAWAEGAPDTLADRWAAVYQEADAAHALRAPLVAAHGSWAVSQALGLAMRQDDNE</sequence>
<evidence type="ECO:0000313" key="2">
    <source>
        <dbReference type="Proteomes" id="UP000305778"/>
    </source>
</evidence>
<dbReference type="AlphaFoldDB" id="A0A4U0RN60"/>
<proteinExistence type="predicted"/>
<gene>
    <name evidence="1" type="ORF">FCI23_50610</name>
</gene>
<evidence type="ECO:0000313" key="1">
    <source>
        <dbReference type="EMBL" id="TJZ96757.1"/>
    </source>
</evidence>
<protein>
    <submittedName>
        <fullName evidence="1">Uncharacterized protein</fullName>
    </submittedName>
</protein>
<reference evidence="1 2" key="1">
    <citation type="submission" date="2019-04" db="EMBL/GenBank/DDBJ databases">
        <title>Streptomyces oryziradicis sp. nov., a novel actinomycete isolated from rhizosphere soil of rice (Oryza sativa L.).</title>
        <authorList>
            <person name="Li C."/>
        </authorList>
    </citation>
    <scope>NUCLEOTIDE SEQUENCE [LARGE SCALE GENOMIC DNA]</scope>
    <source>
        <strain evidence="1 2">NEAU-C40</strain>
    </source>
</reference>
<accession>A0A4U0RN60</accession>
<name>A0A4U0RN60_9ACTN</name>
<organism evidence="1 2">
    <name type="scientific">Actinacidiphila oryziradicis</name>
    <dbReference type="NCBI Taxonomy" id="2571141"/>
    <lineage>
        <taxon>Bacteria</taxon>
        <taxon>Bacillati</taxon>
        <taxon>Actinomycetota</taxon>
        <taxon>Actinomycetes</taxon>
        <taxon>Kitasatosporales</taxon>
        <taxon>Streptomycetaceae</taxon>
        <taxon>Actinacidiphila</taxon>
    </lineage>
</organism>
<keyword evidence="2" id="KW-1185">Reference proteome</keyword>
<dbReference type="EMBL" id="SUMC01000156">
    <property type="protein sequence ID" value="TJZ96757.1"/>
    <property type="molecule type" value="Genomic_DNA"/>
</dbReference>